<feature type="compositionally biased region" description="Low complexity" evidence="1">
    <location>
        <begin position="50"/>
        <end position="70"/>
    </location>
</feature>
<organism evidence="2 3">
    <name type="scientific">Algimonas arctica</name>
    <dbReference type="NCBI Taxonomy" id="1479486"/>
    <lineage>
        <taxon>Bacteria</taxon>
        <taxon>Pseudomonadati</taxon>
        <taxon>Pseudomonadota</taxon>
        <taxon>Alphaproteobacteria</taxon>
        <taxon>Maricaulales</taxon>
        <taxon>Robiginitomaculaceae</taxon>
        <taxon>Algimonas</taxon>
    </lineage>
</organism>
<dbReference type="Proteomes" id="UP000634004">
    <property type="component" value="Unassembled WGS sequence"/>
</dbReference>
<feature type="compositionally biased region" description="Pro residues" evidence="1">
    <location>
        <begin position="137"/>
        <end position="147"/>
    </location>
</feature>
<evidence type="ECO:0000256" key="1">
    <source>
        <dbReference type="SAM" id="MobiDB-lite"/>
    </source>
</evidence>
<feature type="region of interest" description="Disordered" evidence="1">
    <location>
        <begin position="1"/>
        <end position="100"/>
    </location>
</feature>
<name>A0A8J3CQE1_9PROT</name>
<dbReference type="AlphaFoldDB" id="A0A8J3CQE1"/>
<evidence type="ECO:0000313" key="3">
    <source>
        <dbReference type="Proteomes" id="UP000634004"/>
    </source>
</evidence>
<comment type="caution">
    <text evidence="2">The sequence shown here is derived from an EMBL/GenBank/DDBJ whole genome shotgun (WGS) entry which is preliminary data.</text>
</comment>
<proteinExistence type="predicted"/>
<gene>
    <name evidence="2" type="ORF">GCM10009069_06060</name>
</gene>
<evidence type="ECO:0000313" key="2">
    <source>
        <dbReference type="EMBL" id="GHA85635.1"/>
    </source>
</evidence>
<feature type="region of interest" description="Disordered" evidence="1">
    <location>
        <begin position="129"/>
        <end position="151"/>
    </location>
</feature>
<sequence length="219" mass="23204">MTTPPPLVQDNLPHAAPRPYDPPSHHSAPYQGDPYAAPPYQTGAPYPGHAATPPAQQAAPPYPAQYTDADVYPGMDTQNPAYAPRQFDQNGPYDPNYAGQPAYAYPQATVPSAVIEPAGARASLLSRLTGRGKLPPSHAPYPDPQPETGPVTASARKPFLMGLLTGVVIMLILGQIFRAAQPSPDYAQAQFPLTKTVTSDPVAGEPEVLAFLETVEGLN</sequence>
<accession>A0A8J3CQE1</accession>
<reference evidence="2" key="2">
    <citation type="submission" date="2020-09" db="EMBL/GenBank/DDBJ databases">
        <authorList>
            <person name="Sun Q."/>
            <person name="Kim S."/>
        </authorList>
    </citation>
    <scope>NUCLEOTIDE SEQUENCE</scope>
    <source>
        <strain evidence="2">KCTC 32513</strain>
    </source>
</reference>
<reference evidence="2" key="1">
    <citation type="journal article" date="2014" name="Int. J. Syst. Evol. Microbiol.">
        <title>Complete genome sequence of Corynebacterium casei LMG S-19264T (=DSM 44701T), isolated from a smear-ripened cheese.</title>
        <authorList>
            <consortium name="US DOE Joint Genome Institute (JGI-PGF)"/>
            <person name="Walter F."/>
            <person name="Albersmeier A."/>
            <person name="Kalinowski J."/>
            <person name="Ruckert C."/>
        </authorList>
    </citation>
    <scope>NUCLEOTIDE SEQUENCE</scope>
    <source>
        <strain evidence="2">KCTC 32513</strain>
    </source>
</reference>
<dbReference type="EMBL" id="BMZH01000002">
    <property type="protein sequence ID" value="GHA85635.1"/>
    <property type="molecule type" value="Genomic_DNA"/>
</dbReference>
<keyword evidence="3" id="KW-1185">Reference proteome</keyword>
<protein>
    <submittedName>
        <fullName evidence="2">Uncharacterized protein</fullName>
    </submittedName>
</protein>